<organism evidence="2 3">
    <name type="scientific">Panicum virgatum</name>
    <name type="common">Blackwell switchgrass</name>
    <dbReference type="NCBI Taxonomy" id="38727"/>
    <lineage>
        <taxon>Eukaryota</taxon>
        <taxon>Viridiplantae</taxon>
        <taxon>Streptophyta</taxon>
        <taxon>Embryophyta</taxon>
        <taxon>Tracheophyta</taxon>
        <taxon>Spermatophyta</taxon>
        <taxon>Magnoliopsida</taxon>
        <taxon>Liliopsida</taxon>
        <taxon>Poales</taxon>
        <taxon>Poaceae</taxon>
        <taxon>PACMAD clade</taxon>
        <taxon>Panicoideae</taxon>
        <taxon>Panicodae</taxon>
        <taxon>Paniceae</taxon>
        <taxon>Panicinae</taxon>
        <taxon>Panicum</taxon>
        <taxon>Panicum sect. Hiantes</taxon>
    </lineage>
</organism>
<dbReference type="Proteomes" id="UP000823388">
    <property type="component" value="Chromosome 5K"/>
</dbReference>
<evidence type="ECO:0000313" key="2">
    <source>
        <dbReference type="EMBL" id="KAG2596221.1"/>
    </source>
</evidence>
<protein>
    <recommendedName>
        <fullName evidence="4">Craniofacial development protein 2-like</fullName>
    </recommendedName>
</protein>
<evidence type="ECO:0000256" key="1">
    <source>
        <dbReference type="SAM" id="MobiDB-lite"/>
    </source>
</evidence>
<dbReference type="EMBL" id="CM029045">
    <property type="protein sequence ID" value="KAG2596221.1"/>
    <property type="molecule type" value="Genomic_DNA"/>
</dbReference>
<dbReference type="InterPro" id="IPR036691">
    <property type="entry name" value="Endo/exonu/phosph_ase_sf"/>
</dbReference>
<dbReference type="Gene3D" id="3.60.10.10">
    <property type="entry name" value="Endonuclease/exonuclease/phosphatase"/>
    <property type="match status" value="1"/>
</dbReference>
<accession>A0A8T0SCC8</accession>
<sequence>MEMKPKRKPLGRNPLSDAPYRNPDMVLSEQGPGRHPRGAPCLDLDTVSSEQGSGRRFLSGTLHRRPGVVKSEQGARKLVEPTMIRLGSWNVESLTGRLRELVDSAIRRRKAKEVEDTGFNLWYTGTTANRNGVGVLIDKSLKDDVVDVRRRGDRIILVKLVVGDLVLNFWDVLDDMVRAVPIREKLFIGGDLNGHVGTTNTGFETAHEGFGFGSRNPEGEEVLDFVVAFDLMLANTFFQKRVSLSDLQ</sequence>
<dbReference type="SUPFAM" id="SSF56219">
    <property type="entry name" value="DNase I-like"/>
    <property type="match status" value="1"/>
</dbReference>
<gene>
    <name evidence="2" type="ORF">PVAP13_5KG147814</name>
</gene>
<comment type="caution">
    <text evidence="2">The sequence shown here is derived from an EMBL/GenBank/DDBJ whole genome shotgun (WGS) entry which is preliminary data.</text>
</comment>
<feature type="region of interest" description="Disordered" evidence="1">
    <location>
        <begin position="1"/>
        <end position="40"/>
    </location>
</feature>
<evidence type="ECO:0008006" key="4">
    <source>
        <dbReference type="Google" id="ProtNLM"/>
    </source>
</evidence>
<dbReference type="AlphaFoldDB" id="A0A8T0SCC8"/>
<keyword evidence="3" id="KW-1185">Reference proteome</keyword>
<dbReference type="PANTHER" id="PTHR23227:SF67">
    <property type="entry name" value="CRANIOFACIAL DEVELOPMENT PROTEIN 2-LIKE"/>
    <property type="match status" value="1"/>
</dbReference>
<evidence type="ECO:0000313" key="3">
    <source>
        <dbReference type="Proteomes" id="UP000823388"/>
    </source>
</evidence>
<dbReference type="InterPro" id="IPR027124">
    <property type="entry name" value="Swc5/CFDP1/2"/>
</dbReference>
<feature type="compositionally biased region" description="Basic residues" evidence="1">
    <location>
        <begin position="1"/>
        <end position="10"/>
    </location>
</feature>
<proteinExistence type="predicted"/>
<dbReference type="PANTHER" id="PTHR23227">
    <property type="entry name" value="BUCENTAUR RELATED"/>
    <property type="match status" value="1"/>
</dbReference>
<reference evidence="2" key="1">
    <citation type="submission" date="2020-05" db="EMBL/GenBank/DDBJ databases">
        <title>WGS assembly of Panicum virgatum.</title>
        <authorList>
            <person name="Lovell J.T."/>
            <person name="Jenkins J."/>
            <person name="Shu S."/>
            <person name="Juenger T.E."/>
            <person name="Schmutz J."/>
        </authorList>
    </citation>
    <scope>NUCLEOTIDE SEQUENCE</scope>
    <source>
        <strain evidence="2">AP13</strain>
    </source>
</reference>
<name>A0A8T0SCC8_PANVG</name>